<dbReference type="Gene3D" id="1.10.10.570">
    <property type="entry name" value="Winged helix' DNA-binding domain. Chain C. Domain 1"/>
    <property type="match status" value="1"/>
</dbReference>
<sequence>MSSSSGFTWPWQYNFPPFFTLQPQSETRSKQIESWRSLVLDYCQCKGITTLDLTESASCPLFHNAEINRRLPEAAIGEVFKELQACGNLEWTDGKSKRRCRIFWRSPSEWADMIYNYARENGLNKGGICTLYELTESDEVLGQPFYQLDKELLLKSLQVLEAENKAEIFEDNEGVKFF</sequence>
<evidence type="ECO:0000256" key="3">
    <source>
        <dbReference type="ARBA" id="ARBA00017934"/>
    </source>
</evidence>
<dbReference type="GO" id="GO:0005198">
    <property type="term" value="F:structural molecule activity"/>
    <property type="evidence" value="ECO:0007669"/>
    <property type="project" value="TreeGrafter"/>
</dbReference>
<evidence type="ECO:0000256" key="4">
    <source>
        <dbReference type="ARBA" id="ARBA00022448"/>
    </source>
</evidence>
<dbReference type="FunFam" id="1.10.10.570:FF:000003">
    <property type="entry name" value="Vacuolar protein-sorting-associated protein 25"/>
    <property type="match status" value="1"/>
</dbReference>
<accession>A0A7T8GPM8</accession>
<keyword evidence="4" id="KW-0813">Transport</keyword>
<evidence type="ECO:0000313" key="9">
    <source>
        <dbReference type="Proteomes" id="UP000595437"/>
    </source>
</evidence>
<reference evidence="9" key="1">
    <citation type="submission" date="2021-01" db="EMBL/GenBank/DDBJ databases">
        <title>Caligus Genome Assembly.</title>
        <authorList>
            <person name="Gallardo-Escarate C."/>
        </authorList>
    </citation>
    <scope>NUCLEOTIDE SEQUENCE [LARGE SCALE GENOMIC DNA]</scope>
</reference>
<dbReference type="InterPro" id="IPR014041">
    <property type="entry name" value="ESCRT-II_cplx_Vps25-sub_N"/>
</dbReference>
<dbReference type="Gene3D" id="1.10.10.10">
    <property type="entry name" value="Winged helix-like DNA-binding domain superfamily/Winged helix DNA-binding domain"/>
    <property type="match status" value="1"/>
</dbReference>
<name>A0A7T8GPM8_CALRO</name>
<dbReference type="GO" id="GO:0016236">
    <property type="term" value="P:macroautophagy"/>
    <property type="evidence" value="ECO:0007669"/>
    <property type="project" value="UniProtKB-ARBA"/>
</dbReference>
<organism evidence="8 9">
    <name type="scientific">Caligus rogercresseyi</name>
    <name type="common">Sea louse</name>
    <dbReference type="NCBI Taxonomy" id="217165"/>
    <lineage>
        <taxon>Eukaryota</taxon>
        <taxon>Metazoa</taxon>
        <taxon>Ecdysozoa</taxon>
        <taxon>Arthropoda</taxon>
        <taxon>Crustacea</taxon>
        <taxon>Multicrustacea</taxon>
        <taxon>Hexanauplia</taxon>
        <taxon>Copepoda</taxon>
        <taxon>Siphonostomatoida</taxon>
        <taxon>Caligidae</taxon>
        <taxon>Caligus</taxon>
    </lineage>
</organism>
<dbReference type="Proteomes" id="UP000595437">
    <property type="component" value="Chromosome 18"/>
</dbReference>
<dbReference type="Pfam" id="PF05871">
    <property type="entry name" value="ESCRT-II"/>
    <property type="match status" value="1"/>
</dbReference>
<evidence type="ECO:0000256" key="7">
    <source>
        <dbReference type="ARBA" id="ARBA00030094"/>
    </source>
</evidence>
<protein>
    <recommendedName>
        <fullName evidence="3">Vacuolar protein-sorting-associated protein 25</fullName>
    </recommendedName>
    <alternativeName>
        <fullName evidence="7">ESCRT-II complex subunit VPS25</fullName>
    </alternativeName>
</protein>
<gene>
    <name evidence="8" type="ORF">FKW44_023882</name>
</gene>
<proteinExistence type="inferred from homology"/>
<keyword evidence="6" id="KW-0653">Protein transport</keyword>
<dbReference type="InterPro" id="IPR036388">
    <property type="entry name" value="WH-like_DNA-bd_sf"/>
</dbReference>
<comment type="similarity">
    <text evidence="2">Belongs to the VPS25 family.</text>
</comment>
<dbReference type="GO" id="GO:0000814">
    <property type="term" value="C:ESCRT II complex"/>
    <property type="evidence" value="ECO:0007669"/>
    <property type="project" value="InterPro"/>
</dbReference>
<dbReference type="GO" id="GO:0043328">
    <property type="term" value="P:protein transport to vacuole involved in ubiquitin-dependent protein catabolic process via the multivesicular body sorting pathway"/>
    <property type="evidence" value="ECO:0007669"/>
    <property type="project" value="TreeGrafter"/>
</dbReference>
<keyword evidence="5" id="KW-0963">Cytoplasm</keyword>
<dbReference type="PANTHER" id="PTHR13149">
    <property type="entry name" value="VACUOLAR PROTEIN SORTING-ASSOCIATED PROTEIN VPS25"/>
    <property type="match status" value="1"/>
</dbReference>
<comment type="subcellular location">
    <subcellularLocation>
        <location evidence="1">Cytoplasm</location>
    </subcellularLocation>
</comment>
<dbReference type="OrthoDB" id="245150at2759"/>
<evidence type="ECO:0000256" key="1">
    <source>
        <dbReference type="ARBA" id="ARBA00004496"/>
    </source>
</evidence>
<dbReference type="EMBL" id="CP045907">
    <property type="protein sequence ID" value="QQP35608.1"/>
    <property type="molecule type" value="Genomic_DNA"/>
</dbReference>
<dbReference type="GO" id="GO:0042803">
    <property type="term" value="F:protein homodimerization activity"/>
    <property type="evidence" value="ECO:0007669"/>
    <property type="project" value="TreeGrafter"/>
</dbReference>
<evidence type="ECO:0000256" key="5">
    <source>
        <dbReference type="ARBA" id="ARBA00022490"/>
    </source>
</evidence>
<evidence type="ECO:0000313" key="8">
    <source>
        <dbReference type="EMBL" id="QQP35608.1"/>
    </source>
</evidence>
<dbReference type="FunFam" id="1.10.10.10:FF:000141">
    <property type="entry name" value="vacuolar protein-sorting-associated protein 25"/>
    <property type="match status" value="1"/>
</dbReference>
<evidence type="ECO:0000256" key="6">
    <source>
        <dbReference type="ARBA" id="ARBA00022927"/>
    </source>
</evidence>
<dbReference type="InterPro" id="IPR008570">
    <property type="entry name" value="ESCRT-II_cplx_Vps25-sub"/>
</dbReference>
<keyword evidence="9" id="KW-1185">Reference proteome</keyword>
<evidence type="ECO:0000256" key="2">
    <source>
        <dbReference type="ARBA" id="ARBA00009674"/>
    </source>
</evidence>
<dbReference type="SUPFAM" id="SSF46785">
    <property type="entry name" value="Winged helix' DNA-binding domain"/>
    <property type="match status" value="2"/>
</dbReference>
<dbReference type="PANTHER" id="PTHR13149:SF0">
    <property type="entry name" value="VACUOLAR PROTEIN-SORTING-ASSOCIATED PROTEIN 25"/>
    <property type="match status" value="1"/>
</dbReference>
<dbReference type="InterPro" id="IPR036390">
    <property type="entry name" value="WH_DNA-bd_sf"/>
</dbReference>
<dbReference type="AlphaFoldDB" id="A0A7T8GPM8"/>